<evidence type="ECO:0000256" key="1">
    <source>
        <dbReference type="ARBA" id="ARBA00022679"/>
    </source>
</evidence>
<comment type="caution">
    <text evidence="4">The sequence shown here is derived from an EMBL/GenBank/DDBJ whole genome shotgun (WGS) entry which is preliminary data.</text>
</comment>
<dbReference type="InterPro" id="IPR016181">
    <property type="entry name" value="Acyl_CoA_acyltransferase"/>
</dbReference>
<dbReference type="SUPFAM" id="SSF55729">
    <property type="entry name" value="Acyl-CoA N-acyltransferases (Nat)"/>
    <property type="match status" value="1"/>
</dbReference>
<reference evidence="4 5" key="1">
    <citation type="submission" date="2018-08" db="EMBL/GenBank/DDBJ databases">
        <title>Fibrisoma montanum sp. nov., isolated from Danxia mountain soil.</title>
        <authorList>
            <person name="Huang Y."/>
        </authorList>
    </citation>
    <scope>NUCLEOTIDE SEQUENCE [LARGE SCALE GENOMIC DNA]</scope>
    <source>
        <strain evidence="4 5">HYT19</strain>
    </source>
</reference>
<keyword evidence="5" id="KW-1185">Reference proteome</keyword>
<dbReference type="PANTHER" id="PTHR43877">
    <property type="entry name" value="AMINOALKYLPHOSPHONATE N-ACETYLTRANSFERASE-RELATED-RELATED"/>
    <property type="match status" value="1"/>
</dbReference>
<evidence type="ECO:0000313" key="5">
    <source>
        <dbReference type="Proteomes" id="UP000283523"/>
    </source>
</evidence>
<dbReference type="OrthoDB" id="9789603at2"/>
<evidence type="ECO:0000313" key="4">
    <source>
        <dbReference type="EMBL" id="RIV17834.1"/>
    </source>
</evidence>
<keyword evidence="2" id="KW-0012">Acyltransferase</keyword>
<dbReference type="GO" id="GO:0016747">
    <property type="term" value="F:acyltransferase activity, transferring groups other than amino-acyl groups"/>
    <property type="evidence" value="ECO:0007669"/>
    <property type="project" value="InterPro"/>
</dbReference>
<sequence length="155" mass="17422">MIPEPTYRLATEADLPAIVAMLADDPLGARRERLATPLPDCYLRAFDRISNDPNQELTVVELDGEIAGTFHLTFLQYLTHQGGLRAQIEAVRVSAVHRGKGLGTRMFNYAIERATERGCYVLQLTTDKQRPRAIQFYESLGFQATHEGMKRTLVS</sequence>
<gene>
    <name evidence="4" type="ORF">DYU11_30630</name>
</gene>
<dbReference type="Pfam" id="PF00583">
    <property type="entry name" value="Acetyltransf_1"/>
    <property type="match status" value="1"/>
</dbReference>
<evidence type="ECO:0000256" key="2">
    <source>
        <dbReference type="ARBA" id="ARBA00023315"/>
    </source>
</evidence>
<dbReference type="RefSeq" id="WP_119671565.1">
    <property type="nucleotide sequence ID" value="NZ_QXED01000015.1"/>
</dbReference>
<dbReference type="Gene3D" id="3.40.630.30">
    <property type="match status" value="1"/>
</dbReference>
<proteinExistence type="predicted"/>
<feature type="domain" description="N-acetyltransferase" evidence="3">
    <location>
        <begin position="5"/>
        <end position="155"/>
    </location>
</feature>
<name>A0A418LX76_9BACT</name>
<organism evidence="4 5">
    <name type="scientific">Fibrisoma montanum</name>
    <dbReference type="NCBI Taxonomy" id="2305895"/>
    <lineage>
        <taxon>Bacteria</taxon>
        <taxon>Pseudomonadati</taxon>
        <taxon>Bacteroidota</taxon>
        <taxon>Cytophagia</taxon>
        <taxon>Cytophagales</taxon>
        <taxon>Spirosomataceae</taxon>
        <taxon>Fibrisoma</taxon>
    </lineage>
</organism>
<dbReference type="EMBL" id="QXED01000015">
    <property type="protein sequence ID" value="RIV17834.1"/>
    <property type="molecule type" value="Genomic_DNA"/>
</dbReference>
<keyword evidence="1 4" id="KW-0808">Transferase</keyword>
<dbReference type="AlphaFoldDB" id="A0A418LX76"/>
<accession>A0A418LX76</accession>
<dbReference type="PROSITE" id="PS51186">
    <property type="entry name" value="GNAT"/>
    <property type="match status" value="1"/>
</dbReference>
<dbReference type="InterPro" id="IPR000182">
    <property type="entry name" value="GNAT_dom"/>
</dbReference>
<dbReference type="CDD" id="cd04301">
    <property type="entry name" value="NAT_SF"/>
    <property type="match status" value="1"/>
</dbReference>
<protein>
    <submittedName>
        <fullName evidence="4">GNAT family N-acetyltransferase</fullName>
    </submittedName>
</protein>
<dbReference type="Proteomes" id="UP000283523">
    <property type="component" value="Unassembled WGS sequence"/>
</dbReference>
<dbReference type="InterPro" id="IPR050832">
    <property type="entry name" value="Bact_Acetyltransf"/>
</dbReference>
<evidence type="ECO:0000259" key="3">
    <source>
        <dbReference type="PROSITE" id="PS51186"/>
    </source>
</evidence>